<dbReference type="Proteomes" id="UP000005713">
    <property type="component" value="Unassembled WGS sequence"/>
</dbReference>
<comment type="similarity">
    <text evidence="1">Belongs to the LysR transcriptional regulatory family.</text>
</comment>
<organism evidence="6 7">
    <name type="scientific">Sagittula stellata (strain ATCC 700073 / DSM 11524 / E-37)</name>
    <dbReference type="NCBI Taxonomy" id="388399"/>
    <lineage>
        <taxon>Bacteria</taxon>
        <taxon>Pseudomonadati</taxon>
        <taxon>Pseudomonadota</taxon>
        <taxon>Alphaproteobacteria</taxon>
        <taxon>Rhodobacterales</taxon>
        <taxon>Roseobacteraceae</taxon>
        <taxon>Sagittula</taxon>
    </lineage>
</organism>
<proteinExistence type="inferred from homology"/>
<dbReference type="eggNOG" id="COG0583">
    <property type="taxonomic scope" value="Bacteria"/>
</dbReference>
<dbReference type="GO" id="GO:0006351">
    <property type="term" value="P:DNA-templated transcription"/>
    <property type="evidence" value="ECO:0007669"/>
    <property type="project" value="TreeGrafter"/>
</dbReference>
<dbReference type="Gene3D" id="3.40.190.290">
    <property type="match status" value="1"/>
</dbReference>
<dbReference type="Pfam" id="PF03466">
    <property type="entry name" value="LysR_substrate"/>
    <property type="match status" value="1"/>
</dbReference>
<keyword evidence="7" id="KW-1185">Reference proteome</keyword>
<dbReference type="RefSeq" id="WP_005862714.1">
    <property type="nucleotide sequence ID" value="NZ_AAYA01000016.1"/>
</dbReference>
<gene>
    <name evidence="6" type="ORF">SSE37_18150</name>
</gene>
<dbReference type="InterPro" id="IPR000847">
    <property type="entry name" value="LysR_HTH_N"/>
</dbReference>
<comment type="caution">
    <text evidence="6">The sequence shown here is derived from an EMBL/GenBank/DDBJ whole genome shotgun (WGS) entry which is preliminary data.</text>
</comment>
<dbReference type="GO" id="GO:0043565">
    <property type="term" value="F:sequence-specific DNA binding"/>
    <property type="evidence" value="ECO:0007669"/>
    <property type="project" value="TreeGrafter"/>
</dbReference>
<dbReference type="InterPro" id="IPR058163">
    <property type="entry name" value="LysR-type_TF_proteobact-type"/>
</dbReference>
<name>A3K903_SAGS3</name>
<dbReference type="Gene3D" id="1.10.10.10">
    <property type="entry name" value="Winged helix-like DNA-binding domain superfamily/Winged helix DNA-binding domain"/>
    <property type="match status" value="1"/>
</dbReference>
<accession>A3K903</accession>
<dbReference type="InterPro" id="IPR036388">
    <property type="entry name" value="WH-like_DNA-bd_sf"/>
</dbReference>
<dbReference type="PANTHER" id="PTHR30537:SF3">
    <property type="entry name" value="TRANSCRIPTIONAL REGULATORY PROTEIN"/>
    <property type="match status" value="1"/>
</dbReference>
<dbReference type="PANTHER" id="PTHR30537">
    <property type="entry name" value="HTH-TYPE TRANSCRIPTIONAL REGULATOR"/>
    <property type="match status" value="1"/>
</dbReference>
<evidence type="ECO:0000256" key="1">
    <source>
        <dbReference type="ARBA" id="ARBA00009437"/>
    </source>
</evidence>
<evidence type="ECO:0000256" key="3">
    <source>
        <dbReference type="ARBA" id="ARBA00023125"/>
    </source>
</evidence>
<keyword evidence="4" id="KW-0804">Transcription</keyword>
<keyword evidence="2" id="KW-0805">Transcription regulation</keyword>
<evidence type="ECO:0000313" key="7">
    <source>
        <dbReference type="Proteomes" id="UP000005713"/>
    </source>
</evidence>
<evidence type="ECO:0000259" key="5">
    <source>
        <dbReference type="PROSITE" id="PS50931"/>
    </source>
</evidence>
<dbReference type="Pfam" id="PF00126">
    <property type="entry name" value="HTH_1"/>
    <property type="match status" value="1"/>
</dbReference>
<protein>
    <submittedName>
        <fullName evidence="6">Transcriptional regulator, LysR family protein</fullName>
    </submittedName>
</protein>
<dbReference type="EMBL" id="AAYA01000016">
    <property type="protein sequence ID" value="EBA06386.1"/>
    <property type="molecule type" value="Genomic_DNA"/>
</dbReference>
<dbReference type="PRINTS" id="PR00039">
    <property type="entry name" value="HTHLYSR"/>
</dbReference>
<feature type="domain" description="HTH lysR-type" evidence="5">
    <location>
        <begin position="8"/>
        <end position="65"/>
    </location>
</feature>
<dbReference type="SUPFAM" id="SSF53850">
    <property type="entry name" value="Periplasmic binding protein-like II"/>
    <property type="match status" value="1"/>
</dbReference>
<dbReference type="PROSITE" id="PS50931">
    <property type="entry name" value="HTH_LYSR"/>
    <property type="match status" value="1"/>
</dbReference>
<dbReference type="AlphaFoldDB" id="A3K903"/>
<dbReference type="InterPro" id="IPR005119">
    <property type="entry name" value="LysR_subst-bd"/>
</dbReference>
<dbReference type="InterPro" id="IPR036390">
    <property type="entry name" value="WH_DNA-bd_sf"/>
</dbReference>
<dbReference type="GO" id="GO:0003700">
    <property type="term" value="F:DNA-binding transcription factor activity"/>
    <property type="evidence" value="ECO:0007669"/>
    <property type="project" value="InterPro"/>
</dbReference>
<evidence type="ECO:0000256" key="2">
    <source>
        <dbReference type="ARBA" id="ARBA00023015"/>
    </source>
</evidence>
<keyword evidence="3" id="KW-0238">DNA-binding</keyword>
<evidence type="ECO:0000256" key="4">
    <source>
        <dbReference type="ARBA" id="ARBA00023163"/>
    </source>
</evidence>
<dbReference type="SUPFAM" id="SSF46785">
    <property type="entry name" value="Winged helix' DNA-binding domain"/>
    <property type="match status" value="1"/>
</dbReference>
<evidence type="ECO:0000313" key="6">
    <source>
        <dbReference type="EMBL" id="EBA06386.1"/>
    </source>
</evidence>
<reference evidence="6 7" key="1">
    <citation type="submission" date="2006-06" db="EMBL/GenBank/DDBJ databases">
        <authorList>
            <person name="Moran M.A."/>
            <person name="Ferriera S."/>
            <person name="Johnson J."/>
            <person name="Kravitz S."/>
            <person name="Beeson K."/>
            <person name="Sutton G."/>
            <person name="Rogers Y.-H."/>
            <person name="Friedman R."/>
            <person name="Frazier M."/>
            <person name="Venter J.C."/>
        </authorList>
    </citation>
    <scope>NUCLEOTIDE SEQUENCE [LARGE SCALE GENOMIC DNA]</scope>
    <source>
        <strain evidence="6 7">E-37</strain>
    </source>
</reference>
<sequence length="298" mass="32123">MDWRSVTFDWNRARAFLVTAEEGSLSAAARALGMTQPTLGRQVTALEEELGVVLFERVGRGLVLTESGTRLVEHVRAMGEAAVAVSLAATGQATDVSGPVAIAAPELYAMWLLPPVLKRLAEVAPGIRVEVVSSNRMSDLKRREADIAIRNAAPDQPDLIGKRLTDDTAGLFCSPDYAASLGEVRGPAELDKARFIGFEENAPFVAALTQRGVAVTDTSFGLRTTSHAVHWEVARQGLGIGIGPVTLGSGDPLLVQVLPEVTFDYPVWLVAHRELKTSPRVRIVWDLLAEMLPRLLKG</sequence>
<dbReference type="FunFam" id="1.10.10.10:FF:000001">
    <property type="entry name" value="LysR family transcriptional regulator"/>
    <property type="match status" value="1"/>
</dbReference>